<dbReference type="InterPro" id="IPR026444">
    <property type="entry name" value="Secre_tail"/>
</dbReference>
<sequence>MQTLTFTQKLSRQRRFLSSLLPLFAIFLGLGSSLTAQAGIIISNSTVTISRNGGANENIAAAQFDTQRLGTYNINTGRLLLNGGSFTATATSTTTLNAGFVDYTVADSLGNPVSSGSIQLTGTPASGSPRSFTFSTAGINLLSGITTAGDGYNVSVVFRATGRTGVTNTTVRDDNGGSGYTGLFNVVGVIPPPSSVVFSGESVTVDQGNGSVNYPGSSFNTKLLDQKPGATAPFAFDINAGQLILQGGTVTTTETGSFVVNGANLDYTLYDPSFNQVSTGTLQLQQNGAVNNGVRQFSIGSGNTNLISLIASAGNGYTIQVSFHATYQVNGTGLPQRANDNNSYAATFDVTGTKTPLPTVQGNTIGIAPNNSGTVIYNINPNTPRPFQNADLSSSANNGTTYDVNNGQLRLNSTTVTTTEAGANTITSVVLYYRTRLAGTSGGAFQPINLTQSGNTVNGTRTFILDPGVNGINPQPNLIATPAVTAAGNYVVDVYYQASGSNSITNTNFTITDPNGAPGNAYSAGFTVSGTPVAQTIWTGSINDNWFDARNWSNGVPDQTKNALIRDLGAGSGVPYPNINSDVATPTYSNIGSGPAKTRNLIMGGTSQGSRSITRLVRGQLQVFGDFDNSYDSFIQRENTIMEFAGGVTQTITGGSFVRIDISGGGRKDVVGIMNVSEAINFLTPTVSAVNTVIPNPYTTLNANAGILTTDILQPLLSVIVLSDRALTNGNNGAQLNGETDDSYLRGFVRTTRQGVLVGETRTYGNMGMTLTFNGANSPGNVDVTRNTVEAYAPVSGRFGIRRIFGVRPSDQATNNGGLTATMIFHYRDSETRNLNGADIRTPGNSTIPEDQLTIFISTNGGGAFGLIGRDGPVDQVNNNVTKTGVTQFATFTLGSTETPLPVRLMAFDAKRIGNDALVTWQTASEENSKGYEVQVSTNGTEYRTLSYVPSASPNTTQVTNYSYVDKEANKSGKRYYRLHQMDLDGKDAFFAPTVVSFDGKAPASSFVAYPNPLNAGNELHVALQSAATGTAKLLVTDMTGRTLQQQNVVLNGSLTDTSVAGMGDLKAGVYLVKITLPTGEVKNLKVVKQ</sequence>
<gene>
    <name evidence="1" type="ORF">AAFH49_00130</name>
</gene>
<dbReference type="NCBIfam" id="TIGR04183">
    <property type="entry name" value="Por_Secre_tail"/>
    <property type="match status" value="1"/>
</dbReference>
<accession>A0ABU9LQ10</accession>
<comment type="caution">
    <text evidence="1">The sequence shown here is derived from an EMBL/GenBank/DDBJ whole genome shotgun (WGS) entry which is preliminary data.</text>
</comment>
<reference evidence="1 2" key="1">
    <citation type="journal article" date="2018" name="Arch. Microbiol.">
        <title>Hymenobacter segetis sp. nov., isolated from soil.</title>
        <authorList>
            <person name="Ten L.N."/>
            <person name="Lim S.J."/>
            <person name="Kim B.O."/>
            <person name="Kang I.K."/>
            <person name="Jung H.Y."/>
        </authorList>
    </citation>
    <scope>NUCLEOTIDE SEQUENCE [LARGE SCALE GENOMIC DNA]</scope>
    <source>
        <strain evidence="1 2">S7-3-11</strain>
    </source>
</reference>
<dbReference type="RefSeq" id="WP_342295042.1">
    <property type="nucleotide sequence ID" value="NZ_JBCEVZ010000001.1"/>
</dbReference>
<dbReference type="Proteomes" id="UP001479606">
    <property type="component" value="Unassembled WGS sequence"/>
</dbReference>
<name>A0ABU9LQ10_9BACT</name>
<proteinExistence type="predicted"/>
<evidence type="ECO:0000313" key="2">
    <source>
        <dbReference type="Proteomes" id="UP001479606"/>
    </source>
</evidence>
<evidence type="ECO:0000313" key="1">
    <source>
        <dbReference type="EMBL" id="MEL5992591.1"/>
    </source>
</evidence>
<protein>
    <submittedName>
        <fullName evidence="1">T9SS type A sorting domain-containing protein</fullName>
    </submittedName>
</protein>
<organism evidence="1 2">
    <name type="scientific">Hymenobacter segetis</name>
    <dbReference type="NCBI Taxonomy" id="2025509"/>
    <lineage>
        <taxon>Bacteria</taxon>
        <taxon>Pseudomonadati</taxon>
        <taxon>Bacteroidota</taxon>
        <taxon>Cytophagia</taxon>
        <taxon>Cytophagales</taxon>
        <taxon>Hymenobacteraceae</taxon>
        <taxon>Hymenobacter</taxon>
    </lineage>
</organism>
<dbReference type="EMBL" id="JBCEVZ010000001">
    <property type="protein sequence ID" value="MEL5992591.1"/>
    <property type="molecule type" value="Genomic_DNA"/>
</dbReference>
<keyword evidence="2" id="KW-1185">Reference proteome</keyword>